<proteinExistence type="predicted"/>
<dbReference type="Pfam" id="PF00672">
    <property type="entry name" value="HAMP"/>
    <property type="match status" value="1"/>
</dbReference>
<dbReference type="InterPro" id="IPR036890">
    <property type="entry name" value="HATPase_C_sf"/>
</dbReference>
<keyword evidence="9 17" id="KW-0418">Kinase</keyword>
<dbReference type="OrthoDB" id="9792991at2"/>
<dbReference type="Gene3D" id="6.10.340.10">
    <property type="match status" value="1"/>
</dbReference>
<keyword evidence="10" id="KW-0067">ATP-binding</keyword>
<evidence type="ECO:0000256" key="8">
    <source>
        <dbReference type="ARBA" id="ARBA00022741"/>
    </source>
</evidence>
<dbReference type="AlphaFoldDB" id="F1TA87"/>
<feature type="transmembrane region" description="Helical" evidence="14">
    <location>
        <begin position="12"/>
        <end position="40"/>
    </location>
</feature>
<dbReference type="SUPFAM" id="SSF47384">
    <property type="entry name" value="Homodimeric domain of signal transducing histidine kinase"/>
    <property type="match status" value="1"/>
</dbReference>
<dbReference type="GO" id="GO:0005886">
    <property type="term" value="C:plasma membrane"/>
    <property type="evidence" value="ECO:0007669"/>
    <property type="project" value="UniProtKB-SubCell"/>
</dbReference>
<keyword evidence="4" id="KW-1003">Cell membrane</keyword>
<gene>
    <name evidence="17" type="ORF">Cpap_3253</name>
</gene>
<keyword evidence="18" id="KW-1185">Reference proteome</keyword>
<feature type="domain" description="HAMP" evidence="16">
    <location>
        <begin position="172"/>
        <end position="224"/>
    </location>
</feature>
<reference evidence="17" key="1">
    <citation type="submission" date="2009-07" db="EMBL/GenBank/DDBJ databases">
        <authorList>
            <consortium name="US DOE Joint Genome Institute (JGI-PGF)"/>
            <person name="Lucas S."/>
            <person name="Copeland A."/>
            <person name="Lapidus A."/>
            <person name="Glavina del Rio T."/>
            <person name="Tice H."/>
            <person name="Bruce D."/>
            <person name="Goodwin L."/>
            <person name="Pitluck S."/>
            <person name="Larimer F."/>
            <person name="Land M.L."/>
            <person name="Mouttaki H."/>
            <person name="He Z."/>
            <person name="Zhou J."/>
            <person name="Hemme C.L."/>
        </authorList>
    </citation>
    <scope>NUCLEOTIDE SEQUENCE [LARGE SCALE GENOMIC DNA]</scope>
    <source>
        <strain evidence="17">DSM 2782</strain>
    </source>
</reference>
<dbReference type="Gene3D" id="1.10.287.130">
    <property type="match status" value="1"/>
</dbReference>
<organism evidence="17 18">
    <name type="scientific">Ruminiclostridium papyrosolvens DSM 2782</name>
    <dbReference type="NCBI Taxonomy" id="588581"/>
    <lineage>
        <taxon>Bacteria</taxon>
        <taxon>Bacillati</taxon>
        <taxon>Bacillota</taxon>
        <taxon>Clostridia</taxon>
        <taxon>Eubacteriales</taxon>
        <taxon>Oscillospiraceae</taxon>
        <taxon>Ruminiclostridium</taxon>
    </lineage>
</organism>
<feature type="domain" description="Histidine kinase" evidence="15">
    <location>
        <begin position="239"/>
        <end position="437"/>
    </location>
</feature>
<comment type="caution">
    <text evidence="17">The sequence shown here is derived from an EMBL/GenBank/DDBJ whole genome shotgun (WGS) entry which is preliminary data.</text>
</comment>
<dbReference type="GO" id="GO:0000155">
    <property type="term" value="F:phosphorelay sensor kinase activity"/>
    <property type="evidence" value="ECO:0007669"/>
    <property type="project" value="InterPro"/>
</dbReference>
<dbReference type="InterPro" id="IPR003661">
    <property type="entry name" value="HisK_dim/P_dom"/>
</dbReference>
<accession>F1TA87</accession>
<sequence length="438" mass="50719">MCRPSERNSIYFSLFRLLAVSAVLSGILFVIVNTVTGYYIDTYYSNPKYVEQKNKEYIAKLQEHVIAYKLTAKNLKELTTWVKKQKILSIQLYRNKILIYDSDYPNEENLEPENMDTSSFSRKQYYPVTFSDGQVQVHINGMYDYRIYTYSFIIELILTFVVFLMLVLIGIRKKMHYIRQLSDEIGILEGGNLEYEITVTGKDELAALASGLDSMRKSFCEQVKLEANLVQENQKIITEMSHDLRTPLTAIMLYIEIIKKGGYKEERQLIEYLDKIDRIAHRMKQQTDNLFEYSLIAENTELLSETTESYEVVFYDLISETCNYLEQNGFKTELSGGWSNEYIEVNLDCISRIMDNITSNIVKYADTEQSIRISNLFSENMLGISFENHVKAIRENGDSTGIGIQSIKNMMLKMNGTCISEQTDALYKITLMFPCVKA</sequence>
<evidence type="ECO:0000256" key="2">
    <source>
        <dbReference type="ARBA" id="ARBA00004651"/>
    </source>
</evidence>
<evidence type="ECO:0000256" key="10">
    <source>
        <dbReference type="ARBA" id="ARBA00022840"/>
    </source>
</evidence>
<dbReference type="Pfam" id="PF00512">
    <property type="entry name" value="HisKA"/>
    <property type="match status" value="1"/>
</dbReference>
<keyword evidence="7 14" id="KW-0812">Transmembrane</keyword>
<comment type="catalytic activity">
    <reaction evidence="1">
        <text>ATP + protein L-histidine = ADP + protein N-phospho-L-histidine.</text>
        <dbReference type="EC" id="2.7.13.3"/>
    </reaction>
</comment>
<evidence type="ECO:0000259" key="16">
    <source>
        <dbReference type="PROSITE" id="PS50885"/>
    </source>
</evidence>
<evidence type="ECO:0000256" key="6">
    <source>
        <dbReference type="ARBA" id="ARBA00022679"/>
    </source>
</evidence>
<dbReference type="PANTHER" id="PTHR45528">
    <property type="entry name" value="SENSOR HISTIDINE KINASE CPXA"/>
    <property type="match status" value="1"/>
</dbReference>
<evidence type="ECO:0000256" key="13">
    <source>
        <dbReference type="ARBA" id="ARBA00023136"/>
    </source>
</evidence>
<evidence type="ECO:0000256" key="11">
    <source>
        <dbReference type="ARBA" id="ARBA00022989"/>
    </source>
</evidence>
<comment type="subcellular location">
    <subcellularLocation>
        <location evidence="2">Cell membrane</location>
        <topology evidence="2">Multi-pass membrane protein</topology>
    </subcellularLocation>
</comment>
<dbReference type="GO" id="GO:0005524">
    <property type="term" value="F:ATP binding"/>
    <property type="evidence" value="ECO:0007669"/>
    <property type="project" value="UniProtKB-KW"/>
</dbReference>
<dbReference type="EMBL" id="ACXX02000003">
    <property type="protein sequence ID" value="EGD48829.1"/>
    <property type="molecule type" value="Genomic_DNA"/>
</dbReference>
<evidence type="ECO:0000256" key="3">
    <source>
        <dbReference type="ARBA" id="ARBA00012438"/>
    </source>
</evidence>
<evidence type="ECO:0000256" key="12">
    <source>
        <dbReference type="ARBA" id="ARBA00023012"/>
    </source>
</evidence>
<dbReference type="STRING" id="588581.Cpap_3253"/>
<dbReference type="CDD" id="cd06225">
    <property type="entry name" value="HAMP"/>
    <property type="match status" value="1"/>
</dbReference>
<dbReference type="PANTHER" id="PTHR45528:SF1">
    <property type="entry name" value="SENSOR HISTIDINE KINASE CPXA"/>
    <property type="match status" value="1"/>
</dbReference>
<dbReference type="eggNOG" id="COG0642">
    <property type="taxonomic scope" value="Bacteria"/>
</dbReference>
<evidence type="ECO:0000256" key="5">
    <source>
        <dbReference type="ARBA" id="ARBA00022553"/>
    </source>
</evidence>
<keyword evidence="6 17" id="KW-0808">Transferase</keyword>
<keyword evidence="13 14" id="KW-0472">Membrane</keyword>
<evidence type="ECO:0000259" key="15">
    <source>
        <dbReference type="PROSITE" id="PS50109"/>
    </source>
</evidence>
<dbReference type="EC" id="2.7.13.3" evidence="3"/>
<dbReference type="SMART" id="SM00388">
    <property type="entry name" value="HisKA"/>
    <property type="match status" value="1"/>
</dbReference>
<keyword evidence="8" id="KW-0547">Nucleotide-binding</keyword>
<dbReference type="InterPro" id="IPR050398">
    <property type="entry name" value="HssS/ArlS-like"/>
</dbReference>
<evidence type="ECO:0000256" key="9">
    <source>
        <dbReference type="ARBA" id="ARBA00022777"/>
    </source>
</evidence>
<dbReference type="CDD" id="cd00082">
    <property type="entry name" value="HisKA"/>
    <property type="match status" value="1"/>
</dbReference>
<dbReference type="Proteomes" id="UP000003860">
    <property type="component" value="Unassembled WGS sequence"/>
</dbReference>
<evidence type="ECO:0000256" key="14">
    <source>
        <dbReference type="SAM" id="Phobius"/>
    </source>
</evidence>
<dbReference type="InterPro" id="IPR036097">
    <property type="entry name" value="HisK_dim/P_sf"/>
</dbReference>
<keyword evidence="11 14" id="KW-1133">Transmembrane helix</keyword>
<dbReference type="PROSITE" id="PS50109">
    <property type="entry name" value="HIS_KIN"/>
    <property type="match status" value="1"/>
</dbReference>
<dbReference type="Gene3D" id="3.30.565.10">
    <property type="entry name" value="Histidine kinase-like ATPase, C-terminal domain"/>
    <property type="match status" value="1"/>
</dbReference>
<reference evidence="17" key="2">
    <citation type="submission" date="2011-01" db="EMBL/GenBank/DDBJ databases">
        <title>The Non-contiguous Finished genome of Clostridium papyrosolvens.</title>
        <authorList>
            <person name="Lucas S."/>
            <person name="Copeland A."/>
            <person name="Lapidus A."/>
            <person name="Cheng J.-F."/>
            <person name="Goodwin L."/>
            <person name="Pitluck S."/>
            <person name="Misra M."/>
            <person name="Chertkov O."/>
            <person name="Detter J.C."/>
            <person name="Han C."/>
            <person name="Tapia R."/>
            <person name="Land M."/>
            <person name="Hauser L."/>
            <person name="Kyrpides N."/>
            <person name="Ivanova N."/>
            <person name="Pagani I."/>
            <person name="Mouttaki H."/>
            <person name="He Z."/>
            <person name="Zhou J."/>
            <person name="Hemme C.L."/>
            <person name="Woyke T."/>
        </authorList>
    </citation>
    <scope>NUCLEOTIDE SEQUENCE [LARGE SCALE GENOMIC DNA]</scope>
    <source>
        <strain evidence="17">DSM 2782</strain>
    </source>
</reference>
<evidence type="ECO:0000256" key="4">
    <source>
        <dbReference type="ARBA" id="ARBA00022475"/>
    </source>
</evidence>
<feature type="transmembrane region" description="Helical" evidence="14">
    <location>
        <begin position="147"/>
        <end position="171"/>
    </location>
</feature>
<dbReference type="InterPro" id="IPR003660">
    <property type="entry name" value="HAMP_dom"/>
</dbReference>
<dbReference type="PROSITE" id="PS50885">
    <property type="entry name" value="HAMP"/>
    <property type="match status" value="1"/>
</dbReference>
<keyword evidence="5" id="KW-0597">Phosphoprotein</keyword>
<dbReference type="InterPro" id="IPR005467">
    <property type="entry name" value="His_kinase_dom"/>
</dbReference>
<protein>
    <recommendedName>
        <fullName evidence="3">histidine kinase</fullName>
        <ecNumber evidence="3">2.7.13.3</ecNumber>
    </recommendedName>
</protein>
<evidence type="ECO:0000313" key="18">
    <source>
        <dbReference type="Proteomes" id="UP000003860"/>
    </source>
</evidence>
<dbReference type="RefSeq" id="WP_004618140.1">
    <property type="nucleotide sequence ID" value="NZ_ACXX02000003.1"/>
</dbReference>
<keyword evidence="12" id="KW-0902">Two-component regulatory system</keyword>
<dbReference type="SUPFAM" id="SSF55874">
    <property type="entry name" value="ATPase domain of HSP90 chaperone/DNA topoisomerase II/histidine kinase"/>
    <property type="match status" value="1"/>
</dbReference>
<name>F1TA87_9FIRM</name>
<evidence type="ECO:0000313" key="17">
    <source>
        <dbReference type="EMBL" id="EGD48829.1"/>
    </source>
</evidence>
<evidence type="ECO:0000256" key="7">
    <source>
        <dbReference type="ARBA" id="ARBA00022692"/>
    </source>
</evidence>
<evidence type="ECO:0000256" key="1">
    <source>
        <dbReference type="ARBA" id="ARBA00000085"/>
    </source>
</evidence>